<keyword evidence="6" id="KW-0560">Oxidoreductase</keyword>
<dbReference type="GO" id="GO:0048038">
    <property type="term" value="F:quinone binding"/>
    <property type="evidence" value="ECO:0007669"/>
    <property type="project" value="UniProtKB-KW"/>
</dbReference>
<evidence type="ECO:0000256" key="11">
    <source>
        <dbReference type="SAM" id="Phobius"/>
    </source>
</evidence>
<comment type="similarity">
    <text evidence="2">Belongs to the VKOR family.</text>
</comment>
<feature type="transmembrane region" description="Helical" evidence="11">
    <location>
        <begin position="279"/>
        <end position="300"/>
    </location>
</feature>
<dbReference type="Proteomes" id="UP001154061">
    <property type="component" value="Unassembled WGS sequence"/>
</dbReference>
<evidence type="ECO:0000256" key="7">
    <source>
        <dbReference type="ARBA" id="ARBA00023136"/>
    </source>
</evidence>
<reference evidence="14" key="1">
    <citation type="submission" date="2022-06" db="EMBL/GenBank/DDBJ databases">
        <title>Natrinema sp. a new haloarchaeum isolate from saline soil.</title>
        <authorList>
            <person name="Strakova D."/>
            <person name="Galisteo C."/>
            <person name="Sanchez-Porro C."/>
            <person name="Ventosa A."/>
        </authorList>
    </citation>
    <scope>NUCLEOTIDE SEQUENCE</scope>
    <source>
        <strain evidence="14">S1CR25-10</strain>
    </source>
</reference>
<dbReference type="Pfam" id="PF03779">
    <property type="entry name" value="SPW"/>
    <property type="match status" value="2"/>
</dbReference>
<evidence type="ECO:0000259" key="12">
    <source>
        <dbReference type="Pfam" id="PF03779"/>
    </source>
</evidence>
<dbReference type="Pfam" id="PF07884">
    <property type="entry name" value="VKOR"/>
    <property type="match status" value="1"/>
</dbReference>
<evidence type="ECO:0000256" key="8">
    <source>
        <dbReference type="ARBA" id="ARBA00023157"/>
    </source>
</evidence>
<dbReference type="InterPro" id="IPR012932">
    <property type="entry name" value="VKOR"/>
</dbReference>
<evidence type="ECO:0000259" key="13">
    <source>
        <dbReference type="Pfam" id="PF07884"/>
    </source>
</evidence>
<evidence type="ECO:0000256" key="6">
    <source>
        <dbReference type="ARBA" id="ARBA00023002"/>
    </source>
</evidence>
<dbReference type="RefSeq" id="WP_277520800.1">
    <property type="nucleotide sequence ID" value="NZ_JAMQOT010000002.1"/>
</dbReference>
<feature type="domain" description="Vitamin K epoxide reductase" evidence="13">
    <location>
        <begin position="200"/>
        <end position="327"/>
    </location>
</feature>
<evidence type="ECO:0000256" key="5">
    <source>
        <dbReference type="ARBA" id="ARBA00022989"/>
    </source>
</evidence>
<feature type="transmembrane region" description="Helical" evidence="11">
    <location>
        <begin position="156"/>
        <end position="175"/>
    </location>
</feature>
<feature type="transmembrane region" description="Helical" evidence="11">
    <location>
        <begin position="201"/>
        <end position="223"/>
    </location>
</feature>
<comment type="caution">
    <text evidence="14">The sequence shown here is derived from an EMBL/GenBank/DDBJ whole genome shotgun (WGS) entry which is preliminary data.</text>
</comment>
<keyword evidence="9" id="KW-0676">Redox-active center</keyword>
<comment type="subcellular location">
    <subcellularLocation>
        <location evidence="1">Membrane</location>
        <topology evidence="1">Multi-pass membrane protein</topology>
    </subcellularLocation>
</comment>
<feature type="transmembrane region" description="Helical" evidence="11">
    <location>
        <begin position="464"/>
        <end position="481"/>
    </location>
</feature>
<feature type="transmembrane region" description="Helical" evidence="11">
    <location>
        <begin position="103"/>
        <end position="124"/>
    </location>
</feature>
<accession>A0A9Q4L105</accession>
<name>A0A9Q4L105_9EURY</name>
<keyword evidence="8" id="KW-1015">Disulfide bond</keyword>
<evidence type="ECO:0000256" key="3">
    <source>
        <dbReference type="ARBA" id="ARBA00022692"/>
    </source>
</evidence>
<dbReference type="EMBL" id="JAMQOT010000002">
    <property type="protein sequence ID" value="MDF9745324.1"/>
    <property type="molecule type" value="Genomic_DNA"/>
</dbReference>
<keyword evidence="15" id="KW-1185">Reference proteome</keyword>
<evidence type="ECO:0000313" key="15">
    <source>
        <dbReference type="Proteomes" id="UP001154061"/>
    </source>
</evidence>
<evidence type="ECO:0000256" key="1">
    <source>
        <dbReference type="ARBA" id="ARBA00004141"/>
    </source>
</evidence>
<dbReference type="GO" id="GO:0016491">
    <property type="term" value="F:oxidoreductase activity"/>
    <property type="evidence" value="ECO:0007669"/>
    <property type="project" value="UniProtKB-KW"/>
</dbReference>
<gene>
    <name evidence="14" type="ORF">NDI89_06965</name>
</gene>
<evidence type="ECO:0000256" key="2">
    <source>
        <dbReference type="ARBA" id="ARBA00006214"/>
    </source>
</evidence>
<dbReference type="InterPro" id="IPR038354">
    <property type="entry name" value="VKOR_sf"/>
</dbReference>
<dbReference type="GO" id="GO:0016020">
    <property type="term" value="C:membrane"/>
    <property type="evidence" value="ECO:0007669"/>
    <property type="project" value="UniProtKB-SubCell"/>
</dbReference>
<keyword evidence="4" id="KW-0874">Quinone</keyword>
<keyword evidence="7 11" id="KW-0472">Membrane</keyword>
<feature type="transmembrane region" description="Helical" evidence="11">
    <location>
        <begin position="413"/>
        <end position="432"/>
    </location>
</feature>
<dbReference type="CDD" id="cd12919">
    <property type="entry name" value="VKOR_2"/>
    <property type="match status" value="1"/>
</dbReference>
<evidence type="ECO:0000313" key="14">
    <source>
        <dbReference type="EMBL" id="MDF9745324.1"/>
    </source>
</evidence>
<sequence length="510" mass="54644">MTDDRHDDSNGESDATTTDARERRSRVDDGGGNGGDRDRDTTSGETRGGTGSEDDDGDDGGSMRPGDMMLAHPTKEVWVQYAVVSLGVWLIASVPALSYGSALLMWSTVASGLVLIALAGLTIYRESGYANYANGFVGLWLVFSPIAFAAPTAAAFANNTLVGVMVITFTVLIVMRSEMDGPTVPPGWSYNPSTGAQRAPLIALGIFGFFASWYMAAFQLGYIESVWDPLYDPGTEAILTSRISEAFPVSDAGLGAVAYSVEALMGFMGDRRRWRTMPWMVAFFGVVVIPLGFVQVLLVIMQPITVGTWCTLCLLSAFGMLWMISLTVDEVVAMGQYVVRLMRQGDSLWTAFWMGGTISEDEAGVDESETRPIGDSPIGEPFWGVSIPWTLLGAMALGVWLMLSPTLFGTTGLMADSSHLVGSLVVSFTVIATGEPARAVRFLNIPLAVWIVVAPWLFAGVPTVAAINAVIAGALILICSVPRGPITDRYGGWERYATSETVDRLNPLSS</sequence>
<dbReference type="Gene3D" id="1.20.1440.130">
    <property type="entry name" value="VKOR domain"/>
    <property type="match status" value="1"/>
</dbReference>
<feature type="region of interest" description="Disordered" evidence="10">
    <location>
        <begin position="1"/>
        <end position="67"/>
    </location>
</feature>
<feature type="domain" description="SPW repeat-containing integral membrane" evidence="12">
    <location>
        <begin position="78"/>
        <end position="169"/>
    </location>
</feature>
<evidence type="ECO:0000256" key="10">
    <source>
        <dbReference type="SAM" id="MobiDB-lite"/>
    </source>
</evidence>
<feature type="transmembrane region" description="Helical" evidence="11">
    <location>
        <begin position="131"/>
        <end position="150"/>
    </location>
</feature>
<feature type="domain" description="SPW repeat-containing integral membrane" evidence="12">
    <location>
        <begin position="394"/>
        <end position="480"/>
    </location>
</feature>
<evidence type="ECO:0000256" key="4">
    <source>
        <dbReference type="ARBA" id="ARBA00022719"/>
    </source>
</evidence>
<feature type="transmembrane region" description="Helical" evidence="11">
    <location>
        <begin position="78"/>
        <end position="97"/>
    </location>
</feature>
<keyword evidence="3 11" id="KW-0812">Transmembrane</keyword>
<keyword evidence="5 11" id="KW-1133">Transmembrane helix</keyword>
<dbReference type="AlphaFoldDB" id="A0A9Q4L105"/>
<feature type="compositionally biased region" description="Basic and acidic residues" evidence="10">
    <location>
        <begin position="19"/>
        <end position="42"/>
    </location>
</feature>
<protein>
    <submittedName>
        <fullName evidence="14">Vitamin K epoxide reductase family protein</fullName>
    </submittedName>
</protein>
<proteinExistence type="inferred from homology"/>
<dbReference type="InterPro" id="IPR005530">
    <property type="entry name" value="SPW"/>
</dbReference>
<organism evidence="14 15">
    <name type="scientific">Natrinema salsiterrestre</name>
    <dbReference type="NCBI Taxonomy" id="2950540"/>
    <lineage>
        <taxon>Archaea</taxon>
        <taxon>Methanobacteriati</taxon>
        <taxon>Methanobacteriota</taxon>
        <taxon>Stenosarchaea group</taxon>
        <taxon>Halobacteria</taxon>
        <taxon>Halobacteriales</taxon>
        <taxon>Natrialbaceae</taxon>
        <taxon>Natrinema</taxon>
    </lineage>
</organism>
<evidence type="ECO:0000256" key="9">
    <source>
        <dbReference type="ARBA" id="ARBA00023284"/>
    </source>
</evidence>
<feature type="transmembrane region" description="Helical" evidence="11">
    <location>
        <begin position="306"/>
        <end position="324"/>
    </location>
</feature>